<dbReference type="RefSeq" id="WP_281766126.1">
    <property type="nucleotide sequence ID" value="NZ_BRVO01000003.1"/>
</dbReference>
<accession>A0ABQ5MM90</accession>
<evidence type="ECO:0000313" key="4">
    <source>
        <dbReference type="Proteomes" id="UP001143543"/>
    </source>
</evidence>
<protein>
    <recommendedName>
        <fullName evidence="5">Por secretion system C-terminal sorting domain-containing protein</fullName>
    </recommendedName>
</protein>
<organism evidence="3 4">
    <name type="scientific">Neptunitalea lumnitzerae</name>
    <dbReference type="NCBI Taxonomy" id="2965509"/>
    <lineage>
        <taxon>Bacteria</taxon>
        <taxon>Pseudomonadati</taxon>
        <taxon>Bacteroidota</taxon>
        <taxon>Flavobacteriia</taxon>
        <taxon>Flavobacteriales</taxon>
        <taxon>Flavobacteriaceae</taxon>
        <taxon>Neptunitalea</taxon>
    </lineage>
</organism>
<name>A0ABQ5MM90_9FLAO</name>
<sequence length="114" mass="12860">MKKLYTSIFILIFLLTAQYSEAAVSLLPTPTQKTTLTEDQIKVFYNNNALHISGLSDSNTTIEVYNMLGKRVASYQNIRVTGSFSKNISLPKNNIFIVSVQTESFKKTFKIVTK</sequence>
<feature type="chain" id="PRO_5047165351" description="Por secretion system C-terminal sorting domain-containing protein" evidence="2">
    <location>
        <begin position="23"/>
        <end position="114"/>
    </location>
</feature>
<evidence type="ECO:0000256" key="1">
    <source>
        <dbReference type="ARBA" id="ARBA00022729"/>
    </source>
</evidence>
<dbReference type="Proteomes" id="UP001143543">
    <property type="component" value="Unassembled WGS sequence"/>
</dbReference>
<dbReference type="EMBL" id="BRVO01000003">
    <property type="protein sequence ID" value="GLB50499.1"/>
    <property type="molecule type" value="Genomic_DNA"/>
</dbReference>
<comment type="caution">
    <text evidence="3">The sequence shown here is derived from an EMBL/GenBank/DDBJ whole genome shotgun (WGS) entry which is preliminary data.</text>
</comment>
<feature type="signal peptide" evidence="2">
    <location>
        <begin position="1"/>
        <end position="22"/>
    </location>
</feature>
<dbReference type="InterPro" id="IPR026444">
    <property type="entry name" value="Secre_tail"/>
</dbReference>
<evidence type="ECO:0000313" key="3">
    <source>
        <dbReference type="EMBL" id="GLB50499.1"/>
    </source>
</evidence>
<keyword evidence="4" id="KW-1185">Reference proteome</keyword>
<evidence type="ECO:0008006" key="5">
    <source>
        <dbReference type="Google" id="ProtNLM"/>
    </source>
</evidence>
<keyword evidence="1 2" id="KW-0732">Signal</keyword>
<gene>
    <name evidence="3" type="ORF">Y10_28670</name>
</gene>
<proteinExistence type="predicted"/>
<evidence type="ECO:0000256" key="2">
    <source>
        <dbReference type="SAM" id="SignalP"/>
    </source>
</evidence>
<dbReference type="NCBIfam" id="TIGR04183">
    <property type="entry name" value="Por_Secre_tail"/>
    <property type="match status" value="1"/>
</dbReference>
<dbReference type="CDD" id="cd06464">
    <property type="entry name" value="ACD_sHsps-like"/>
    <property type="match status" value="1"/>
</dbReference>
<reference evidence="3" key="1">
    <citation type="submission" date="2022-07" db="EMBL/GenBank/DDBJ databases">
        <title>Taxonomy of Novel Oxalotrophic and Methylotrophic Bacteria.</title>
        <authorList>
            <person name="Sahin N."/>
            <person name="Tani A."/>
        </authorList>
    </citation>
    <scope>NUCLEOTIDE SEQUENCE</scope>
    <source>
        <strain evidence="3">Y10</strain>
    </source>
</reference>